<name>A0ACB8ZJE6_ARCLA</name>
<protein>
    <submittedName>
        <fullName evidence="1">Uncharacterized protein</fullName>
    </submittedName>
</protein>
<sequence>MVMINMAFLHGRYPTKASWAWLLAVSLLSMNSLWTMESTLIYNSCNVQNGEKRLLPFIKSGKNIHSLPGFDMDDTKLKRAGFYYWPTPCYRRHHTRFKLDILRNWFRV</sequence>
<comment type="caution">
    <text evidence="1">The sequence shown here is derived from an EMBL/GenBank/DDBJ whole genome shotgun (WGS) entry which is preliminary data.</text>
</comment>
<reference evidence="1 2" key="2">
    <citation type="journal article" date="2022" name="Mol. Ecol. Resour.">
        <title>The genomes of chicory, endive, great burdock and yacon provide insights into Asteraceae paleo-polyploidization history and plant inulin production.</title>
        <authorList>
            <person name="Fan W."/>
            <person name="Wang S."/>
            <person name="Wang H."/>
            <person name="Wang A."/>
            <person name="Jiang F."/>
            <person name="Liu H."/>
            <person name="Zhao H."/>
            <person name="Xu D."/>
            <person name="Zhang Y."/>
        </authorList>
    </citation>
    <scope>NUCLEOTIDE SEQUENCE [LARGE SCALE GENOMIC DNA]</scope>
    <source>
        <strain evidence="2">cv. Niubang</strain>
    </source>
</reference>
<keyword evidence="2" id="KW-1185">Reference proteome</keyword>
<organism evidence="1 2">
    <name type="scientific">Arctium lappa</name>
    <name type="common">Greater burdock</name>
    <name type="synonym">Lappa major</name>
    <dbReference type="NCBI Taxonomy" id="4217"/>
    <lineage>
        <taxon>Eukaryota</taxon>
        <taxon>Viridiplantae</taxon>
        <taxon>Streptophyta</taxon>
        <taxon>Embryophyta</taxon>
        <taxon>Tracheophyta</taxon>
        <taxon>Spermatophyta</taxon>
        <taxon>Magnoliopsida</taxon>
        <taxon>eudicotyledons</taxon>
        <taxon>Gunneridae</taxon>
        <taxon>Pentapetalae</taxon>
        <taxon>asterids</taxon>
        <taxon>campanulids</taxon>
        <taxon>Asterales</taxon>
        <taxon>Asteraceae</taxon>
        <taxon>Carduoideae</taxon>
        <taxon>Cardueae</taxon>
        <taxon>Arctiinae</taxon>
        <taxon>Arctium</taxon>
    </lineage>
</organism>
<dbReference type="Proteomes" id="UP001055879">
    <property type="component" value="Linkage Group LG10"/>
</dbReference>
<evidence type="ECO:0000313" key="2">
    <source>
        <dbReference type="Proteomes" id="UP001055879"/>
    </source>
</evidence>
<proteinExistence type="predicted"/>
<dbReference type="EMBL" id="CM042056">
    <property type="protein sequence ID" value="KAI3697383.1"/>
    <property type="molecule type" value="Genomic_DNA"/>
</dbReference>
<evidence type="ECO:0000313" key="1">
    <source>
        <dbReference type="EMBL" id="KAI3697383.1"/>
    </source>
</evidence>
<gene>
    <name evidence="1" type="ORF">L6452_30366</name>
</gene>
<accession>A0ACB8ZJE6</accession>
<reference evidence="2" key="1">
    <citation type="journal article" date="2022" name="Mol. Ecol. Resour.">
        <title>The genomes of chicory, endive, great burdock and yacon provide insights into Asteraceae palaeo-polyploidization history and plant inulin production.</title>
        <authorList>
            <person name="Fan W."/>
            <person name="Wang S."/>
            <person name="Wang H."/>
            <person name="Wang A."/>
            <person name="Jiang F."/>
            <person name="Liu H."/>
            <person name="Zhao H."/>
            <person name="Xu D."/>
            <person name="Zhang Y."/>
        </authorList>
    </citation>
    <scope>NUCLEOTIDE SEQUENCE [LARGE SCALE GENOMIC DNA]</scope>
    <source>
        <strain evidence="2">cv. Niubang</strain>
    </source>
</reference>